<comment type="caution">
    <text evidence="2">The sequence shown here is derived from an EMBL/GenBank/DDBJ whole genome shotgun (WGS) entry which is preliminary data.</text>
</comment>
<dbReference type="Proteomes" id="UP000245627">
    <property type="component" value="Unassembled WGS sequence"/>
</dbReference>
<dbReference type="InterPro" id="IPR050698">
    <property type="entry name" value="MBL"/>
</dbReference>
<dbReference type="PANTHER" id="PTHR11203">
    <property type="entry name" value="CLEAVAGE AND POLYADENYLATION SPECIFICITY FACTOR FAMILY MEMBER"/>
    <property type="match status" value="1"/>
</dbReference>
<keyword evidence="2" id="KW-0540">Nuclease</keyword>
<name>A0A2T8HGT0_9SPHI</name>
<dbReference type="AlphaFoldDB" id="A0A2T8HGT0"/>
<reference evidence="2 3" key="1">
    <citation type="submission" date="2018-04" db="EMBL/GenBank/DDBJ databases">
        <title>Sphingobacterium cortibacter sp. nov.</title>
        <authorList>
            <person name="Li Y."/>
        </authorList>
    </citation>
    <scope>NUCLEOTIDE SEQUENCE [LARGE SCALE GENOMIC DNA]</scope>
    <source>
        <strain evidence="2 3">2c-3</strain>
    </source>
</reference>
<accession>A0A2T8HGT0</accession>
<keyword evidence="3" id="KW-1185">Reference proteome</keyword>
<dbReference type="InterPro" id="IPR036866">
    <property type="entry name" value="RibonucZ/Hydroxyglut_hydro"/>
</dbReference>
<dbReference type="Gene3D" id="3.60.15.10">
    <property type="entry name" value="Ribonuclease Z/Hydroxyacylglutathione hydrolase-like"/>
    <property type="match status" value="1"/>
</dbReference>
<sequence length="326" mass="37383">MKSKTILPDFLVKKGDAYYCRYGDFYIDPLYPVKTAIVSHAHGDHASPGHLDTYATPFTVAFMQQRFPKYTREAYTIKPFNQSWELNEVRITLIPAGHILGSAQILMEYQGVRYLYTGDYKLQEDPTCEPIQVVQADVLITETTFADPDVVHPDPVEEIRKLNAINGNILLGCYTLGKAQRITYLLNSYCPDKVVLLHHRMTMAHRLYDEYSPVSLHYKVYGRKDMKEGPANKVYLVPPLTFNSYFRATNVTRVFASGWARLQQHNDLSLYISDHVDWADLLHYITLVKPIEIWTIHGDGSKLKIHLQDQIDVRDIQSVTMIPATA</sequence>
<evidence type="ECO:0000259" key="1">
    <source>
        <dbReference type="Pfam" id="PF12706"/>
    </source>
</evidence>
<dbReference type="EMBL" id="QDKG01000005">
    <property type="protein sequence ID" value="PVH24614.1"/>
    <property type="molecule type" value="Genomic_DNA"/>
</dbReference>
<organism evidence="2 3">
    <name type="scientific">Sphingobacterium corticibacter</name>
    <dbReference type="NCBI Taxonomy" id="2171749"/>
    <lineage>
        <taxon>Bacteria</taxon>
        <taxon>Pseudomonadati</taxon>
        <taxon>Bacteroidota</taxon>
        <taxon>Sphingobacteriia</taxon>
        <taxon>Sphingobacteriales</taxon>
        <taxon>Sphingobacteriaceae</taxon>
        <taxon>Sphingobacterium</taxon>
    </lineage>
</organism>
<gene>
    <name evidence="2" type="ORF">DC487_13865</name>
</gene>
<dbReference type="RefSeq" id="WP_116776560.1">
    <property type="nucleotide sequence ID" value="NZ_QDKG01000005.1"/>
</dbReference>
<dbReference type="GO" id="GO:0004527">
    <property type="term" value="F:exonuclease activity"/>
    <property type="evidence" value="ECO:0007669"/>
    <property type="project" value="UniProtKB-KW"/>
</dbReference>
<proteinExistence type="predicted"/>
<dbReference type="Pfam" id="PF12706">
    <property type="entry name" value="Lactamase_B_2"/>
    <property type="match status" value="1"/>
</dbReference>
<keyword evidence="2" id="KW-0378">Hydrolase</keyword>
<feature type="domain" description="Metallo-beta-lactamase" evidence="1">
    <location>
        <begin position="30"/>
        <end position="167"/>
    </location>
</feature>
<dbReference type="PANTHER" id="PTHR11203:SF49">
    <property type="entry name" value="BLL1145 PROTEIN"/>
    <property type="match status" value="1"/>
</dbReference>
<dbReference type="InterPro" id="IPR001279">
    <property type="entry name" value="Metallo-B-lactamas"/>
</dbReference>
<keyword evidence="2" id="KW-0269">Exonuclease</keyword>
<evidence type="ECO:0000313" key="2">
    <source>
        <dbReference type="EMBL" id="PVH24614.1"/>
    </source>
</evidence>
<dbReference type="SUPFAM" id="SSF56281">
    <property type="entry name" value="Metallo-hydrolase/oxidoreductase"/>
    <property type="match status" value="1"/>
</dbReference>
<dbReference type="OrthoDB" id="9803916at2"/>
<protein>
    <submittedName>
        <fullName evidence="2">Exonuclease</fullName>
    </submittedName>
</protein>
<evidence type="ECO:0000313" key="3">
    <source>
        <dbReference type="Proteomes" id="UP000245627"/>
    </source>
</evidence>
<dbReference type="GO" id="GO:0004521">
    <property type="term" value="F:RNA endonuclease activity"/>
    <property type="evidence" value="ECO:0007669"/>
    <property type="project" value="TreeGrafter"/>
</dbReference>